<dbReference type="OMA" id="CFMNYKM"/>
<evidence type="ECO:0000256" key="1">
    <source>
        <dbReference type="ARBA" id="ARBA00022723"/>
    </source>
</evidence>
<evidence type="ECO:0000313" key="8">
    <source>
        <dbReference type="EMBL" id="KFB53517.1"/>
    </source>
</evidence>
<evidence type="ECO:0000256" key="2">
    <source>
        <dbReference type="ARBA" id="ARBA00022771"/>
    </source>
</evidence>
<proteinExistence type="predicted"/>
<dbReference type="SUPFAM" id="SSF57716">
    <property type="entry name" value="Glucocorticoid receptor-like (DNA-binding domain)"/>
    <property type="match status" value="1"/>
</dbReference>
<keyword evidence="1" id="KW-0479">Metal-binding</keyword>
<sequence length="408" mass="46529">MGGCRCTFRNCENGTASRKELHYFRYPIRDPERLKEWIQLANREEFLNLPKDKLGNKVVCQEHFERRMFMNYLCDRLTRFAVPRLMRQSDGTVLNLKTGNIQLNEDDNDTVELTGDLLKLYTPASQREQIKFETVQTLDSWKESSPEPAPKKIKILNSETLVPGKSDTACKLIRISTTPTQNERHIQVTRVPGYRAAFQLKSKSAKMIQKIEPTSDSDSHTYLEAQDDSNDPDEPQSEKPLSTNPDGDQDLSRSTVCVQVPAQTPVVDPLLAEKMERNSNEIMELKQMVKELLDRPPPKPQPITMVAPPAAPQKVVMAKGPHLTKAQLFSSIKRYLNPTMVTLLRMELFSGPSERQWKPDEKSLAVDLLNIGENVYDHFTEEFRFRLPPKADAQEWKAAGELDADDAC</sequence>
<evidence type="ECO:0000256" key="5">
    <source>
        <dbReference type="PROSITE-ProRule" id="PRU00309"/>
    </source>
</evidence>
<dbReference type="AlphaFoldDB" id="A0A084WTH3"/>
<dbReference type="PROSITE" id="PS50950">
    <property type="entry name" value="ZF_THAP"/>
    <property type="match status" value="1"/>
</dbReference>
<dbReference type="Pfam" id="PF05485">
    <property type="entry name" value="THAP"/>
    <property type="match status" value="1"/>
</dbReference>
<dbReference type="VEuPathDB" id="VectorBase:ASIS022574"/>
<dbReference type="InterPro" id="IPR006612">
    <property type="entry name" value="THAP_Znf"/>
</dbReference>
<dbReference type="GO" id="GO:0008270">
    <property type="term" value="F:zinc ion binding"/>
    <property type="evidence" value="ECO:0007669"/>
    <property type="project" value="UniProtKB-KW"/>
</dbReference>
<dbReference type="VEuPathDB" id="VectorBase:ASIC021745"/>
<dbReference type="EnsemblMetazoa" id="ASIC021745-RA">
    <property type="protein sequence ID" value="ASIC021745-PA"/>
    <property type="gene ID" value="ASIC021745"/>
</dbReference>
<keyword evidence="2 5" id="KW-0863">Zinc-finger</keyword>
<dbReference type="EMBL" id="KE525420">
    <property type="protein sequence ID" value="KFB53517.1"/>
    <property type="molecule type" value="Genomic_DNA"/>
</dbReference>
<name>A0A084WTH3_ANOSI</name>
<evidence type="ECO:0000256" key="4">
    <source>
        <dbReference type="ARBA" id="ARBA00023125"/>
    </source>
</evidence>
<evidence type="ECO:0000313" key="10">
    <source>
        <dbReference type="Proteomes" id="UP000030765"/>
    </source>
</evidence>
<dbReference type="PANTHER" id="PTHR46600">
    <property type="entry name" value="THAP DOMAIN-CONTAINING"/>
    <property type="match status" value="1"/>
</dbReference>
<accession>A0A084WTH3</accession>
<feature type="compositionally biased region" description="Acidic residues" evidence="6">
    <location>
        <begin position="225"/>
        <end position="235"/>
    </location>
</feature>
<dbReference type="GO" id="GO:0043565">
    <property type="term" value="F:sequence-specific DNA binding"/>
    <property type="evidence" value="ECO:0007669"/>
    <property type="project" value="InterPro"/>
</dbReference>
<evidence type="ECO:0000313" key="9">
    <source>
        <dbReference type="EnsemblMetazoa" id="ASIC021745-PA"/>
    </source>
</evidence>
<evidence type="ECO:0000256" key="3">
    <source>
        <dbReference type="ARBA" id="ARBA00022833"/>
    </source>
</evidence>
<dbReference type="Proteomes" id="UP000030765">
    <property type="component" value="Unassembled WGS sequence"/>
</dbReference>
<keyword evidence="10" id="KW-1185">Reference proteome</keyword>
<feature type="compositionally biased region" description="Polar residues" evidence="6">
    <location>
        <begin position="239"/>
        <end position="252"/>
    </location>
</feature>
<dbReference type="SMART" id="SM00980">
    <property type="entry name" value="THAP"/>
    <property type="match status" value="1"/>
</dbReference>
<feature type="region of interest" description="Disordered" evidence="6">
    <location>
        <begin position="211"/>
        <end position="252"/>
    </location>
</feature>
<dbReference type="PANTHER" id="PTHR46600:SF11">
    <property type="entry name" value="THAP DOMAIN-CONTAINING PROTEIN 10"/>
    <property type="match status" value="1"/>
</dbReference>
<evidence type="ECO:0000259" key="7">
    <source>
        <dbReference type="PROSITE" id="PS50950"/>
    </source>
</evidence>
<organism evidence="8">
    <name type="scientific">Anopheles sinensis</name>
    <name type="common">Mosquito</name>
    <dbReference type="NCBI Taxonomy" id="74873"/>
    <lineage>
        <taxon>Eukaryota</taxon>
        <taxon>Metazoa</taxon>
        <taxon>Ecdysozoa</taxon>
        <taxon>Arthropoda</taxon>
        <taxon>Hexapoda</taxon>
        <taxon>Insecta</taxon>
        <taxon>Pterygota</taxon>
        <taxon>Neoptera</taxon>
        <taxon>Endopterygota</taxon>
        <taxon>Diptera</taxon>
        <taxon>Nematocera</taxon>
        <taxon>Culicoidea</taxon>
        <taxon>Culicidae</taxon>
        <taxon>Anophelinae</taxon>
        <taxon>Anopheles</taxon>
    </lineage>
</organism>
<feature type="domain" description="THAP-type" evidence="7">
    <location>
        <begin position="1"/>
        <end position="86"/>
    </location>
</feature>
<keyword evidence="3" id="KW-0862">Zinc</keyword>
<reference evidence="8 10" key="1">
    <citation type="journal article" date="2014" name="BMC Genomics">
        <title>Genome sequence of Anopheles sinensis provides insight into genetics basis of mosquito competence for malaria parasites.</title>
        <authorList>
            <person name="Zhou D."/>
            <person name="Zhang D."/>
            <person name="Ding G."/>
            <person name="Shi L."/>
            <person name="Hou Q."/>
            <person name="Ye Y."/>
            <person name="Xu Y."/>
            <person name="Zhou H."/>
            <person name="Xiong C."/>
            <person name="Li S."/>
            <person name="Yu J."/>
            <person name="Hong S."/>
            <person name="Yu X."/>
            <person name="Zou P."/>
            <person name="Chen C."/>
            <person name="Chang X."/>
            <person name="Wang W."/>
            <person name="Lv Y."/>
            <person name="Sun Y."/>
            <person name="Ma L."/>
            <person name="Shen B."/>
            <person name="Zhu C."/>
        </authorList>
    </citation>
    <scope>NUCLEOTIDE SEQUENCE [LARGE SCALE GENOMIC DNA]</scope>
</reference>
<protein>
    <submittedName>
        <fullName evidence="8">AGAP004377-PA-like protein</fullName>
    </submittedName>
</protein>
<dbReference type="EMBL" id="ATLV01026892">
    <property type="status" value="NOT_ANNOTATED_CDS"/>
    <property type="molecule type" value="Genomic_DNA"/>
</dbReference>
<keyword evidence="4 5" id="KW-0238">DNA-binding</keyword>
<gene>
    <name evidence="8" type="ORF">ZHAS_00021745</name>
</gene>
<dbReference type="OrthoDB" id="7683421at2759"/>
<dbReference type="InterPro" id="IPR026516">
    <property type="entry name" value="THAP1/10"/>
</dbReference>
<dbReference type="SMART" id="SM00692">
    <property type="entry name" value="DM3"/>
    <property type="match status" value="1"/>
</dbReference>
<reference evidence="9" key="2">
    <citation type="submission" date="2020-05" db="UniProtKB">
        <authorList>
            <consortium name="EnsemblMetazoa"/>
        </authorList>
    </citation>
    <scope>IDENTIFICATION</scope>
</reference>
<evidence type="ECO:0000256" key="6">
    <source>
        <dbReference type="SAM" id="MobiDB-lite"/>
    </source>
</evidence>
<dbReference type="STRING" id="74873.A0A084WTH3"/>